<dbReference type="GO" id="GO:0006284">
    <property type="term" value="P:base-excision repair"/>
    <property type="evidence" value="ECO:0007669"/>
    <property type="project" value="TreeGrafter"/>
</dbReference>
<evidence type="ECO:0008006" key="6">
    <source>
        <dbReference type="Google" id="ProtNLM"/>
    </source>
</evidence>
<dbReference type="CDD" id="cd04479">
    <property type="entry name" value="RPA3"/>
    <property type="match status" value="1"/>
</dbReference>
<evidence type="ECO:0000313" key="5">
    <source>
        <dbReference type="Proteomes" id="UP000279259"/>
    </source>
</evidence>
<dbReference type="GO" id="GO:0003684">
    <property type="term" value="F:damaged DNA binding"/>
    <property type="evidence" value="ECO:0007669"/>
    <property type="project" value="TreeGrafter"/>
</dbReference>
<dbReference type="AlphaFoldDB" id="A0A427YLH7"/>
<dbReference type="Pfam" id="PF08661">
    <property type="entry name" value="Rep_fac-A_3"/>
    <property type="match status" value="1"/>
</dbReference>
<evidence type="ECO:0000313" key="4">
    <source>
        <dbReference type="EMBL" id="RSH91978.1"/>
    </source>
</evidence>
<reference evidence="4 5" key="1">
    <citation type="submission" date="2018-11" db="EMBL/GenBank/DDBJ databases">
        <title>Genome sequence of Saitozyma podzolica DSM 27192.</title>
        <authorList>
            <person name="Aliyu H."/>
            <person name="Gorte O."/>
            <person name="Ochsenreither K."/>
        </authorList>
    </citation>
    <scope>NUCLEOTIDE SEQUENCE [LARGE SCALE GENOMIC DNA]</scope>
    <source>
        <strain evidence="4 5">DSM 27192</strain>
    </source>
</reference>
<dbReference type="InterPro" id="IPR013970">
    <property type="entry name" value="Rfa2"/>
</dbReference>
<name>A0A427YLH7_9TREE</name>
<dbReference type="PANTHER" id="PTHR15114">
    <property type="entry name" value="REPLICATION PROTEIN A3"/>
    <property type="match status" value="1"/>
</dbReference>
<dbReference type="OrthoDB" id="188186at2759"/>
<keyword evidence="5" id="KW-1185">Reference proteome</keyword>
<keyword evidence="3" id="KW-0539">Nucleus</keyword>
<evidence type="ECO:0000256" key="3">
    <source>
        <dbReference type="ARBA" id="ARBA00023242"/>
    </source>
</evidence>
<accession>A0A427YLH7</accession>
<dbReference type="Gene3D" id="2.40.50.140">
    <property type="entry name" value="Nucleic acid-binding proteins"/>
    <property type="match status" value="1"/>
</dbReference>
<dbReference type="GO" id="GO:0035861">
    <property type="term" value="C:site of double-strand break"/>
    <property type="evidence" value="ECO:0007669"/>
    <property type="project" value="TreeGrafter"/>
</dbReference>
<dbReference type="InterPro" id="IPR012340">
    <property type="entry name" value="NA-bd_OB-fold"/>
</dbReference>
<gene>
    <name evidence="4" type="ORF">EHS25_009349</name>
</gene>
<comment type="similarity">
    <text evidence="2">Belongs to the replication factor A protein 3 family.</text>
</comment>
<dbReference type="STRING" id="1890683.A0A427YLH7"/>
<comment type="subcellular location">
    <subcellularLocation>
        <location evidence="1">Nucleus</location>
    </subcellularLocation>
</comment>
<dbReference type="GO" id="GO:0006289">
    <property type="term" value="P:nucleotide-excision repair"/>
    <property type="evidence" value="ECO:0007669"/>
    <property type="project" value="TreeGrafter"/>
</dbReference>
<organism evidence="4 5">
    <name type="scientific">Saitozyma podzolica</name>
    <dbReference type="NCBI Taxonomy" id="1890683"/>
    <lineage>
        <taxon>Eukaryota</taxon>
        <taxon>Fungi</taxon>
        <taxon>Dikarya</taxon>
        <taxon>Basidiomycota</taxon>
        <taxon>Agaricomycotina</taxon>
        <taxon>Tremellomycetes</taxon>
        <taxon>Tremellales</taxon>
        <taxon>Trimorphomycetaceae</taxon>
        <taxon>Saitozyma</taxon>
    </lineage>
</organism>
<proteinExistence type="inferred from homology"/>
<dbReference type="GO" id="GO:0006298">
    <property type="term" value="P:mismatch repair"/>
    <property type="evidence" value="ECO:0007669"/>
    <property type="project" value="TreeGrafter"/>
</dbReference>
<dbReference type="GO" id="GO:0005662">
    <property type="term" value="C:DNA replication factor A complex"/>
    <property type="evidence" value="ECO:0007669"/>
    <property type="project" value="TreeGrafter"/>
</dbReference>
<dbReference type="Proteomes" id="UP000279259">
    <property type="component" value="Unassembled WGS sequence"/>
</dbReference>
<comment type="caution">
    <text evidence="4">The sequence shown here is derived from an EMBL/GenBank/DDBJ whole genome shotgun (WGS) entry which is preliminary data.</text>
</comment>
<dbReference type="GO" id="GO:0000724">
    <property type="term" value="P:double-strand break repair via homologous recombination"/>
    <property type="evidence" value="ECO:0007669"/>
    <property type="project" value="TreeGrafter"/>
</dbReference>
<dbReference type="GO" id="GO:0006260">
    <property type="term" value="P:DNA replication"/>
    <property type="evidence" value="ECO:0007669"/>
    <property type="project" value="InterPro"/>
</dbReference>
<dbReference type="EMBL" id="RSCD01000007">
    <property type="protein sequence ID" value="RSH91978.1"/>
    <property type="molecule type" value="Genomic_DNA"/>
</dbReference>
<evidence type="ECO:0000256" key="1">
    <source>
        <dbReference type="ARBA" id="ARBA00004123"/>
    </source>
</evidence>
<sequence>MSRLGAEPRVNAKTLGQHVGQTVRLTAKVLQLSGDKATVESSDGQKVGIHLSRDMHLSDGYVEIIGTVKDDNTIKALTNIDLGNSLDMKAVDHIVEFAHSSKGEGVLS</sequence>
<protein>
    <recommendedName>
        <fullName evidence="6">Replication factor A protein 3</fullName>
    </recommendedName>
</protein>
<dbReference type="GO" id="GO:0003697">
    <property type="term" value="F:single-stranded DNA binding"/>
    <property type="evidence" value="ECO:0007669"/>
    <property type="project" value="TreeGrafter"/>
</dbReference>
<dbReference type="PANTHER" id="PTHR15114:SF1">
    <property type="entry name" value="REPLICATION PROTEIN A 14 KDA SUBUNIT"/>
    <property type="match status" value="1"/>
</dbReference>
<evidence type="ECO:0000256" key="2">
    <source>
        <dbReference type="ARBA" id="ARBA00009761"/>
    </source>
</evidence>
<dbReference type="SUPFAM" id="SSF50249">
    <property type="entry name" value="Nucleic acid-binding proteins"/>
    <property type="match status" value="1"/>
</dbReference>